<dbReference type="InterPro" id="IPR000259">
    <property type="entry name" value="Adhesion_dom_fimbrial"/>
</dbReference>
<dbReference type="InterPro" id="IPR036937">
    <property type="entry name" value="Adhesion_dom_fimbrial_sf"/>
</dbReference>
<evidence type="ECO:0000256" key="3">
    <source>
        <dbReference type="ARBA" id="ARBA00022729"/>
    </source>
</evidence>
<dbReference type="RefSeq" id="WP_265436801.1">
    <property type="nucleotide sequence ID" value="NZ_JAOXCH010000043.1"/>
</dbReference>
<feature type="domain" description="Fimbrial-type adhesion" evidence="6">
    <location>
        <begin position="35"/>
        <end position="183"/>
    </location>
</feature>
<dbReference type="GO" id="GO:0009289">
    <property type="term" value="C:pilus"/>
    <property type="evidence" value="ECO:0007669"/>
    <property type="project" value="UniProtKB-SubCell"/>
</dbReference>
<evidence type="ECO:0000313" key="7">
    <source>
        <dbReference type="EMBL" id="MDX7920359.1"/>
    </source>
</evidence>
<dbReference type="InterPro" id="IPR050263">
    <property type="entry name" value="Bact_Fimbrial_Adh_Pro"/>
</dbReference>
<feature type="chain" id="PRO_5042861709" evidence="5">
    <location>
        <begin position="23"/>
        <end position="184"/>
    </location>
</feature>
<evidence type="ECO:0000256" key="1">
    <source>
        <dbReference type="ARBA" id="ARBA00004561"/>
    </source>
</evidence>
<evidence type="ECO:0000256" key="4">
    <source>
        <dbReference type="ARBA" id="ARBA00023263"/>
    </source>
</evidence>
<evidence type="ECO:0000259" key="6">
    <source>
        <dbReference type="Pfam" id="PF00419"/>
    </source>
</evidence>
<dbReference type="AlphaFoldDB" id="A0AAP6G8X8"/>
<evidence type="ECO:0000256" key="5">
    <source>
        <dbReference type="SAM" id="SignalP"/>
    </source>
</evidence>
<evidence type="ECO:0000313" key="8">
    <source>
        <dbReference type="Proteomes" id="UP001285835"/>
    </source>
</evidence>
<dbReference type="Proteomes" id="UP001285835">
    <property type="component" value="Unassembled WGS sequence"/>
</dbReference>
<name>A0AAP6G8X8_AERME</name>
<dbReference type="PANTHER" id="PTHR33420:SF3">
    <property type="entry name" value="FIMBRIAL SUBUNIT ELFA"/>
    <property type="match status" value="1"/>
</dbReference>
<accession>A0AAP6G8X8</accession>
<reference evidence="7" key="1">
    <citation type="submission" date="2023-11" db="EMBL/GenBank/DDBJ databases">
        <title>WGS of Aeromonas in Northern Israel.</title>
        <authorList>
            <person name="Hershko Y."/>
        </authorList>
    </citation>
    <scope>NUCLEOTIDE SEQUENCE</scope>
    <source>
        <strain evidence="7">02297</strain>
    </source>
</reference>
<proteinExistence type="inferred from homology"/>
<comment type="caution">
    <text evidence="7">The sequence shown here is derived from an EMBL/GenBank/DDBJ whole genome shotgun (WGS) entry which is preliminary data.</text>
</comment>
<gene>
    <name evidence="7" type="ORF">SJS82_00150</name>
</gene>
<dbReference type="SUPFAM" id="SSF49401">
    <property type="entry name" value="Bacterial adhesins"/>
    <property type="match status" value="1"/>
</dbReference>
<comment type="similarity">
    <text evidence="2">Belongs to the fimbrial protein family.</text>
</comment>
<dbReference type="Pfam" id="PF00419">
    <property type="entry name" value="Fimbrial"/>
    <property type="match status" value="1"/>
</dbReference>
<feature type="signal peptide" evidence="5">
    <location>
        <begin position="1"/>
        <end position="22"/>
    </location>
</feature>
<dbReference type="GO" id="GO:0043709">
    <property type="term" value="P:cell adhesion involved in single-species biofilm formation"/>
    <property type="evidence" value="ECO:0007669"/>
    <property type="project" value="TreeGrafter"/>
</dbReference>
<dbReference type="EMBL" id="JAWZXF010000001">
    <property type="protein sequence ID" value="MDX7920359.1"/>
    <property type="molecule type" value="Genomic_DNA"/>
</dbReference>
<sequence>MKKSLLAMAVVLSSGMSLNAFAVEPPTTVTGGTVYFNGEVVNAACAVSSDSLDQTVYLDQVRTAAFNGAADAPANQPENFEIKLVDCDTSVQATAAVSFTGTTVAGKTSVLANSAGSGAAQGVGLVLMGPDSAVLEINTGVPSSKVTLVNGTTVIPLSVDYVSTSTVVTPGPVSSVANFNVHYE</sequence>
<dbReference type="Gene3D" id="2.60.40.1090">
    <property type="entry name" value="Fimbrial-type adhesion domain"/>
    <property type="match status" value="1"/>
</dbReference>
<dbReference type="PANTHER" id="PTHR33420">
    <property type="entry name" value="FIMBRIAL SUBUNIT ELFA-RELATED"/>
    <property type="match status" value="1"/>
</dbReference>
<keyword evidence="4" id="KW-0281">Fimbrium</keyword>
<evidence type="ECO:0000256" key="2">
    <source>
        <dbReference type="ARBA" id="ARBA00006671"/>
    </source>
</evidence>
<keyword evidence="3 5" id="KW-0732">Signal</keyword>
<dbReference type="InterPro" id="IPR008966">
    <property type="entry name" value="Adhesion_dom_sf"/>
</dbReference>
<protein>
    <submittedName>
        <fullName evidence="7">Fimbrial protein</fullName>
    </submittedName>
</protein>
<comment type="subcellular location">
    <subcellularLocation>
        <location evidence="1">Fimbrium</location>
    </subcellularLocation>
</comment>
<organism evidence="7 8">
    <name type="scientific">Aeromonas media</name>
    <dbReference type="NCBI Taxonomy" id="651"/>
    <lineage>
        <taxon>Bacteria</taxon>
        <taxon>Pseudomonadati</taxon>
        <taxon>Pseudomonadota</taxon>
        <taxon>Gammaproteobacteria</taxon>
        <taxon>Aeromonadales</taxon>
        <taxon>Aeromonadaceae</taxon>
        <taxon>Aeromonas</taxon>
    </lineage>
</organism>